<organism evidence="1 3">
    <name type="scientific">Streptomyces fulvorobeus</name>
    <dbReference type="NCBI Taxonomy" id="284028"/>
    <lineage>
        <taxon>Bacteria</taxon>
        <taxon>Bacillati</taxon>
        <taxon>Actinomycetota</taxon>
        <taxon>Actinomycetes</taxon>
        <taxon>Kitasatosporales</taxon>
        <taxon>Streptomycetaceae</taxon>
        <taxon>Streptomyces</taxon>
    </lineage>
</organism>
<dbReference type="AlphaFoldDB" id="A0A7J0C7U2"/>
<evidence type="ECO:0000313" key="1">
    <source>
        <dbReference type="EMBL" id="GFM98605.1"/>
    </source>
</evidence>
<evidence type="ECO:0000313" key="2">
    <source>
        <dbReference type="EMBL" id="NYE42224.1"/>
    </source>
</evidence>
<dbReference type="RefSeq" id="WP_173314623.1">
    <property type="nucleotide sequence ID" value="NZ_BAAAUE010000012.1"/>
</dbReference>
<comment type="caution">
    <text evidence="1">The sequence shown here is derived from an EMBL/GenBank/DDBJ whole genome shotgun (WGS) entry which is preliminary data.</text>
</comment>
<accession>A0A7J0C7U2</accession>
<proteinExistence type="predicted"/>
<protein>
    <submittedName>
        <fullName evidence="2">Thioesterase domain-containing protein</fullName>
    </submittedName>
</protein>
<dbReference type="Proteomes" id="UP000530403">
    <property type="component" value="Unassembled WGS sequence"/>
</dbReference>
<dbReference type="EMBL" id="BLWC01000001">
    <property type="protein sequence ID" value="GFM98605.1"/>
    <property type="molecule type" value="Genomic_DNA"/>
</dbReference>
<dbReference type="EMBL" id="JACCCF010000001">
    <property type="protein sequence ID" value="NYE42224.1"/>
    <property type="molecule type" value="Genomic_DNA"/>
</dbReference>
<keyword evidence="3" id="KW-1185">Reference proteome</keyword>
<gene>
    <name evidence="2" type="ORF">HEB29_003235</name>
    <name evidence="1" type="ORF">Sfulv_34160</name>
</gene>
<evidence type="ECO:0000313" key="3">
    <source>
        <dbReference type="Proteomes" id="UP000498980"/>
    </source>
</evidence>
<dbReference type="Proteomes" id="UP000498980">
    <property type="component" value="Unassembled WGS sequence"/>
</dbReference>
<evidence type="ECO:0000313" key="4">
    <source>
        <dbReference type="Proteomes" id="UP000530403"/>
    </source>
</evidence>
<sequence length="51" mass="5401">MRAHGYGSHRSTFFWLHPLGGEVLIAYLPDGNVTVAAVPAPRPDGSRPGTA</sequence>
<name>A0A7J0C7U2_9ACTN</name>
<reference evidence="2 4" key="2">
    <citation type="submission" date="2020-07" db="EMBL/GenBank/DDBJ databases">
        <title>Sequencing the genomes of 1000 actinobacteria strains.</title>
        <authorList>
            <person name="Klenk H.-P."/>
        </authorList>
    </citation>
    <scope>NUCLEOTIDE SEQUENCE [LARGE SCALE GENOMIC DNA]</scope>
    <source>
        <strain evidence="2 4">DSM 41455</strain>
    </source>
</reference>
<reference evidence="1 3" key="1">
    <citation type="submission" date="2020-05" db="EMBL/GenBank/DDBJ databases">
        <title>Whole genome shotgun sequence of Streptomyces fulvorobeus NBRC 15897.</title>
        <authorList>
            <person name="Komaki H."/>
            <person name="Tamura T."/>
        </authorList>
    </citation>
    <scope>NUCLEOTIDE SEQUENCE [LARGE SCALE GENOMIC DNA]</scope>
    <source>
        <strain evidence="1 3">NBRC 15897</strain>
    </source>
</reference>